<name>K0SCN7_THAOC</name>
<feature type="region of interest" description="Disordered" evidence="1">
    <location>
        <begin position="69"/>
        <end position="91"/>
    </location>
</feature>
<dbReference type="Proteomes" id="UP000266841">
    <property type="component" value="Unassembled WGS sequence"/>
</dbReference>
<protein>
    <submittedName>
        <fullName evidence="2">Uncharacterized protein</fullName>
    </submittedName>
</protein>
<dbReference type="EMBL" id="AGNL01031317">
    <property type="protein sequence ID" value="EJK56472.1"/>
    <property type="molecule type" value="Genomic_DNA"/>
</dbReference>
<organism evidence="2 3">
    <name type="scientific">Thalassiosira oceanica</name>
    <name type="common">Marine diatom</name>
    <dbReference type="NCBI Taxonomy" id="159749"/>
    <lineage>
        <taxon>Eukaryota</taxon>
        <taxon>Sar</taxon>
        <taxon>Stramenopiles</taxon>
        <taxon>Ochrophyta</taxon>
        <taxon>Bacillariophyta</taxon>
        <taxon>Coscinodiscophyceae</taxon>
        <taxon>Thalassiosirophycidae</taxon>
        <taxon>Thalassiosirales</taxon>
        <taxon>Thalassiosiraceae</taxon>
        <taxon>Thalassiosira</taxon>
    </lineage>
</organism>
<keyword evidence="3" id="KW-1185">Reference proteome</keyword>
<gene>
    <name evidence="2" type="ORF">THAOC_23633</name>
</gene>
<evidence type="ECO:0000313" key="3">
    <source>
        <dbReference type="Proteomes" id="UP000266841"/>
    </source>
</evidence>
<comment type="caution">
    <text evidence="2">The sequence shown here is derived from an EMBL/GenBank/DDBJ whole genome shotgun (WGS) entry which is preliminary data.</text>
</comment>
<evidence type="ECO:0000313" key="2">
    <source>
        <dbReference type="EMBL" id="EJK56472.1"/>
    </source>
</evidence>
<proteinExistence type="predicted"/>
<evidence type="ECO:0000256" key="1">
    <source>
        <dbReference type="SAM" id="MobiDB-lite"/>
    </source>
</evidence>
<accession>K0SCN7</accession>
<reference evidence="2 3" key="1">
    <citation type="journal article" date="2012" name="Genome Biol.">
        <title>Genome and low-iron response of an oceanic diatom adapted to chronic iron limitation.</title>
        <authorList>
            <person name="Lommer M."/>
            <person name="Specht M."/>
            <person name="Roy A.S."/>
            <person name="Kraemer L."/>
            <person name="Andreson R."/>
            <person name="Gutowska M.A."/>
            <person name="Wolf J."/>
            <person name="Bergner S.V."/>
            <person name="Schilhabel M.B."/>
            <person name="Klostermeier U.C."/>
            <person name="Beiko R.G."/>
            <person name="Rosenstiel P."/>
            <person name="Hippler M."/>
            <person name="Laroche J."/>
        </authorList>
    </citation>
    <scope>NUCLEOTIDE SEQUENCE [LARGE SCALE GENOMIC DNA]</scope>
    <source>
        <strain evidence="2 3">CCMP1005</strain>
    </source>
</reference>
<feature type="compositionally biased region" description="Basic and acidic residues" evidence="1">
    <location>
        <begin position="82"/>
        <end position="91"/>
    </location>
</feature>
<dbReference type="AlphaFoldDB" id="K0SCN7"/>
<sequence length="123" mass="13275">MRGIYEMIAALHLLASPLKTGSSSSAKTRSPAVCVRALSANRIMRLLETDRLSTSTAIHSLRHRGIIPTTAAEPTSSRYRPRRGDAVRVNETSTYDRHGVVAGFRASLATIEDRMAPAAARSG</sequence>